<reference evidence="3 4" key="1">
    <citation type="submission" date="2019-08" db="EMBL/GenBank/DDBJ databases">
        <title>Whole genome of Aphis craccivora.</title>
        <authorList>
            <person name="Voronova N.V."/>
            <person name="Shulinski R.S."/>
            <person name="Bandarenka Y.V."/>
            <person name="Zhorov D.G."/>
            <person name="Warner D."/>
        </authorList>
    </citation>
    <scope>NUCLEOTIDE SEQUENCE [LARGE SCALE GENOMIC DNA]</scope>
    <source>
        <strain evidence="3">180601</strain>
        <tissue evidence="3">Whole Body</tissue>
    </source>
</reference>
<feature type="transmembrane region" description="Helical" evidence="1">
    <location>
        <begin position="933"/>
        <end position="955"/>
    </location>
</feature>
<evidence type="ECO:0000313" key="3">
    <source>
        <dbReference type="EMBL" id="KAF0756082.1"/>
    </source>
</evidence>
<organism evidence="3 4">
    <name type="scientific">Aphis craccivora</name>
    <name type="common">Cowpea aphid</name>
    <dbReference type="NCBI Taxonomy" id="307492"/>
    <lineage>
        <taxon>Eukaryota</taxon>
        <taxon>Metazoa</taxon>
        <taxon>Ecdysozoa</taxon>
        <taxon>Arthropoda</taxon>
        <taxon>Hexapoda</taxon>
        <taxon>Insecta</taxon>
        <taxon>Pterygota</taxon>
        <taxon>Neoptera</taxon>
        <taxon>Paraneoptera</taxon>
        <taxon>Hemiptera</taxon>
        <taxon>Sternorrhyncha</taxon>
        <taxon>Aphidomorpha</taxon>
        <taxon>Aphidoidea</taxon>
        <taxon>Aphididae</taxon>
        <taxon>Aphidini</taxon>
        <taxon>Aphis</taxon>
        <taxon>Aphis</taxon>
    </lineage>
</organism>
<feature type="transmembrane region" description="Helical" evidence="1">
    <location>
        <begin position="465"/>
        <end position="485"/>
    </location>
</feature>
<evidence type="ECO:0000313" key="4">
    <source>
        <dbReference type="Proteomes" id="UP000478052"/>
    </source>
</evidence>
<feature type="transmembrane region" description="Helical" evidence="1">
    <location>
        <begin position="862"/>
        <end position="880"/>
    </location>
</feature>
<comment type="caution">
    <text evidence="3">The sequence shown here is derived from an EMBL/GenBank/DDBJ whole genome shotgun (WGS) entry which is preliminary data.</text>
</comment>
<feature type="transmembrane region" description="Helical" evidence="1">
    <location>
        <begin position="1067"/>
        <end position="1086"/>
    </location>
</feature>
<feature type="transmembrane region" description="Helical" evidence="1">
    <location>
        <begin position="491"/>
        <end position="518"/>
    </location>
</feature>
<dbReference type="InterPro" id="IPR052728">
    <property type="entry name" value="O2_lipid_transport_reg"/>
</dbReference>
<feature type="transmembrane region" description="Helical" evidence="1">
    <location>
        <begin position="1177"/>
        <end position="1201"/>
    </location>
</feature>
<sequence length="1327" mass="153197">MCGYTSVYDASSKFPTGILAGRSYDFGNFDECLKTFTTGLDLSTQYCIISIHYLPTTKLYAHYYNITPSNINPTDSVWESTKNDSGLIKIQRNEINTALCIPASCSYSDLQTTLSPKIISAFHKHQLMTTVTVNSIHCTTQQELQPPKGILLIVLLLTIIGSLCDVYKEEENQYNYKSFFMAFSFPANVKRLFLASNKTENLSCIDILKTHACVLIIIGQRMLYSTGQPLQNPKNLDEIALHLMYVMIRNGSLVVDFFFVISGFLTFYFLYDELVNTKIINVPLLLLWRWLRLMPVYGLMIAFHTFVLLHLADGPLWKKIAIQESDYCQNNWWSNLLFINNYVDADHPCIIQSWYLACDMQFFIAGIILVYFVWKYQRYGVYLMWATVFFSCLIPACVVYTNQFYPTFLSYISILNYLPEHKSYTMLYVPSHTRSTPYFVGIFAAYVYRYLKLDKPKFRFPYSKTLITILIIIYPLFLMTIQVFYVQEYNLWLSVIYTFMYRMVFATIVSMFIIICAINGFFKGLWLRIFIPLSKLTYGAYLGGLSMQLIQVASMKSPTYYNDSLLLWLAIGDTVFGFILAFLLYTLIESPFDILLKQLVITISPKIIFNSKKMTDSTVPRKITLRTLLRRLLFGIDIYHSAFRTDRECLNMKSMTILVFVIIAIVSGETELYQSQRWVTKILYDTLENYVPDGGPTCRRDGQAYSEGLKDLRLWATQMYDASAKFPTGVLSGKSTDFGDYDECLETNTTNLDFKPQYCIVNIRFSPSVKLYPNYYKTASLNIINSSISAWEAVKLNPNPAKVQRNEINTAICIPSSCTHSDLQSTLSPKIVSACFILIIFVLIIIGSLHDSYPKEDTESKYKPFIVAFSIQSSLKKLFYNNTKTAEFTSCNFLKIIACLIVLLGHRLMYISAQPVYNTNKIEETFEIMIYGIVHNGPLVVDIFFTICGFLTFINMYNELVKTKRFNMPLILFWRWCRLIPLYGMMIAFYSFVLVHLSDGPLWKHMAVKESENCQKNWWTNLLFVNNYVNADQPCMIQSWYMACDLHLCALGILIVYFVWKYPKCERTVLISVIVISCFTSAYVVYEHKFYPTFFGFISNLKYPPSHEVFTLLYIPTHTRATPYFVGMFAGHVYRTTKTRKPDFRFPYPTLCLWSIICGCILWMMSIFYFFVHEYSVWTSVLYALVFRLIYSAVISAFIVVSAVNTCFTGPWSLILAPLGRLTYGVYLGGLSMQLYHVASARTQIYFNQLILSWIVIGDSIYGFVIAFILYLLIESPFENLLKLLIHKINGGKPKTEERIPKAVEMLPHTIERYTKSSESEVTNNNT</sequence>
<dbReference type="EMBL" id="VUJU01003943">
    <property type="protein sequence ID" value="KAF0756082.1"/>
    <property type="molecule type" value="Genomic_DNA"/>
</dbReference>
<feature type="transmembrane region" description="Helical" evidence="1">
    <location>
        <begin position="1040"/>
        <end position="1060"/>
    </location>
</feature>
<feature type="transmembrane region" description="Helical" evidence="1">
    <location>
        <begin position="831"/>
        <end position="850"/>
    </location>
</feature>
<protein>
    <submittedName>
        <fullName evidence="3">Nose resistant to fluoxetine protein 6-like</fullName>
    </submittedName>
</protein>
<feature type="transmembrane region" description="Helical" evidence="1">
    <location>
        <begin position="1251"/>
        <end position="1274"/>
    </location>
</feature>
<proteinExistence type="predicted"/>
<dbReference type="OrthoDB" id="10006435at2759"/>
<keyword evidence="4" id="KW-1185">Reference proteome</keyword>
<feature type="transmembrane region" description="Helical" evidence="1">
    <location>
        <begin position="380"/>
        <end position="401"/>
    </location>
</feature>
<keyword evidence="1" id="KW-0812">Transmembrane</keyword>
<keyword evidence="1" id="KW-0472">Membrane</keyword>
<feature type="transmembrane region" description="Helical" evidence="1">
    <location>
        <begin position="1151"/>
        <end position="1171"/>
    </location>
</feature>
<dbReference type="Pfam" id="PF01757">
    <property type="entry name" value="Acyl_transf_3"/>
    <property type="match status" value="2"/>
</dbReference>
<keyword evidence="1" id="KW-1133">Transmembrane helix</keyword>
<dbReference type="Proteomes" id="UP000478052">
    <property type="component" value="Unassembled WGS sequence"/>
</dbReference>
<feature type="transmembrane region" description="Helical" evidence="1">
    <location>
        <begin position="525"/>
        <end position="545"/>
    </location>
</feature>
<dbReference type="InterPro" id="IPR006621">
    <property type="entry name" value="Nose-resist-to-fluoxetine_N"/>
</dbReference>
<feature type="transmembrane region" description="Helical" evidence="1">
    <location>
        <begin position="291"/>
        <end position="312"/>
    </location>
</feature>
<feature type="transmembrane region" description="Helical" evidence="1">
    <location>
        <begin position="892"/>
        <end position="913"/>
    </location>
</feature>
<name>A0A6G0YHK0_APHCR</name>
<dbReference type="GO" id="GO:0016747">
    <property type="term" value="F:acyltransferase activity, transferring groups other than amino-acyl groups"/>
    <property type="evidence" value="ECO:0007669"/>
    <property type="project" value="InterPro"/>
</dbReference>
<dbReference type="Pfam" id="PF20146">
    <property type="entry name" value="NRF"/>
    <property type="match status" value="2"/>
</dbReference>
<dbReference type="PANTHER" id="PTHR11161">
    <property type="entry name" value="O-ACYLTRANSFERASE"/>
    <property type="match status" value="1"/>
</dbReference>
<evidence type="ECO:0000259" key="2">
    <source>
        <dbReference type="SMART" id="SM00703"/>
    </source>
</evidence>
<dbReference type="InterPro" id="IPR002656">
    <property type="entry name" value="Acyl_transf_3_dom"/>
</dbReference>
<evidence type="ECO:0000256" key="1">
    <source>
        <dbReference type="SAM" id="Phobius"/>
    </source>
</evidence>
<dbReference type="PANTHER" id="PTHR11161:SF71">
    <property type="entry name" value="NOSE RESISTANT-TO-FLUOXETINE PROTEIN N-TERMINAL DOMAIN-CONTAINING PROTEIN"/>
    <property type="match status" value="1"/>
</dbReference>
<accession>A0A6G0YHK0</accession>
<dbReference type="SMART" id="SM00703">
    <property type="entry name" value="NRF"/>
    <property type="match status" value="1"/>
</dbReference>
<feature type="domain" description="Nose resistant-to-fluoxetine protein N-terminal" evidence="2">
    <location>
        <begin position="695"/>
        <end position="844"/>
    </location>
</feature>
<feature type="transmembrane region" description="Helical" evidence="1">
    <location>
        <begin position="253"/>
        <end position="271"/>
    </location>
</feature>
<feature type="transmembrane region" description="Helical" evidence="1">
    <location>
        <begin position="565"/>
        <end position="588"/>
    </location>
</feature>
<feature type="transmembrane region" description="Helical" evidence="1">
    <location>
        <begin position="354"/>
        <end position="374"/>
    </location>
</feature>
<gene>
    <name evidence="3" type="ORF">FWK35_00015789</name>
</gene>
<feature type="transmembrane region" description="Helical" evidence="1">
    <location>
        <begin position="976"/>
        <end position="997"/>
    </location>
</feature>
<feature type="transmembrane region" description="Helical" evidence="1">
    <location>
        <begin position="1222"/>
        <end position="1239"/>
    </location>
</feature>